<gene>
    <name evidence="2" type="ORF">BDP27DRAFT_735907</name>
</gene>
<feature type="signal peptide" evidence="1">
    <location>
        <begin position="1"/>
        <end position="21"/>
    </location>
</feature>
<sequence>MLSASLFSKPLLLLLHPAALAVISRRERVAGMGARLDFELVLILLNGFHEIWHDRDLMIISFSILVFSIWRMISTQNSQGSPSRYHVGHHFDNCFAIIDS</sequence>
<dbReference type="Proteomes" id="UP000772434">
    <property type="component" value="Unassembled WGS sequence"/>
</dbReference>
<feature type="chain" id="PRO_5040513534" description="Secreted protein" evidence="1">
    <location>
        <begin position="22"/>
        <end position="100"/>
    </location>
</feature>
<evidence type="ECO:0000313" key="3">
    <source>
        <dbReference type="Proteomes" id="UP000772434"/>
    </source>
</evidence>
<proteinExistence type="predicted"/>
<evidence type="ECO:0000313" key="2">
    <source>
        <dbReference type="EMBL" id="KAF9069177.1"/>
    </source>
</evidence>
<evidence type="ECO:0000256" key="1">
    <source>
        <dbReference type="SAM" id="SignalP"/>
    </source>
</evidence>
<comment type="caution">
    <text evidence="2">The sequence shown here is derived from an EMBL/GenBank/DDBJ whole genome shotgun (WGS) entry which is preliminary data.</text>
</comment>
<accession>A0A9P5PVC0</accession>
<dbReference type="EMBL" id="JADNRY010000053">
    <property type="protein sequence ID" value="KAF9069177.1"/>
    <property type="molecule type" value="Genomic_DNA"/>
</dbReference>
<keyword evidence="1" id="KW-0732">Signal</keyword>
<evidence type="ECO:0008006" key="4">
    <source>
        <dbReference type="Google" id="ProtNLM"/>
    </source>
</evidence>
<dbReference type="AlphaFoldDB" id="A0A9P5PVC0"/>
<name>A0A9P5PVC0_9AGAR</name>
<protein>
    <recommendedName>
        <fullName evidence="4">Secreted protein</fullName>
    </recommendedName>
</protein>
<organism evidence="2 3">
    <name type="scientific">Rhodocollybia butyracea</name>
    <dbReference type="NCBI Taxonomy" id="206335"/>
    <lineage>
        <taxon>Eukaryota</taxon>
        <taxon>Fungi</taxon>
        <taxon>Dikarya</taxon>
        <taxon>Basidiomycota</taxon>
        <taxon>Agaricomycotina</taxon>
        <taxon>Agaricomycetes</taxon>
        <taxon>Agaricomycetidae</taxon>
        <taxon>Agaricales</taxon>
        <taxon>Marasmiineae</taxon>
        <taxon>Omphalotaceae</taxon>
        <taxon>Rhodocollybia</taxon>
    </lineage>
</organism>
<reference evidence="2" key="1">
    <citation type="submission" date="2020-11" db="EMBL/GenBank/DDBJ databases">
        <authorList>
            <consortium name="DOE Joint Genome Institute"/>
            <person name="Ahrendt S."/>
            <person name="Riley R."/>
            <person name="Andreopoulos W."/>
            <person name="Labutti K."/>
            <person name="Pangilinan J."/>
            <person name="Ruiz-Duenas F.J."/>
            <person name="Barrasa J.M."/>
            <person name="Sanchez-Garcia M."/>
            <person name="Camarero S."/>
            <person name="Miyauchi S."/>
            <person name="Serrano A."/>
            <person name="Linde D."/>
            <person name="Babiker R."/>
            <person name="Drula E."/>
            <person name="Ayuso-Fernandez I."/>
            <person name="Pacheco R."/>
            <person name="Padilla G."/>
            <person name="Ferreira P."/>
            <person name="Barriuso J."/>
            <person name="Kellner H."/>
            <person name="Castanera R."/>
            <person name="Alfaro M."/>
            <person name="Ramirez L."/>
            <person name="Pisabarro A.G."/>
            <person name="Kuo A."/>
            <person name="Tritt A."/>
            <person name="Lipzen A."/>
            <person name="He G."/>
            <person name="Yan M."/>
            <person name="Ng V."/>
            <person name="Cullen D."/>
            <person name="Martin F."/>
            <person name="Rosso M.-N."/>
            <person name="Henrissat B."/>
            <person name="Hibbett D."/>
            <person name="Martinez A.T."/>
            <person name="Grigoriev I.V."/>
        </authorList>
    </citation>
    <scope>NUCLEOTIDE SEQUENCE</scope>
    <source>
        <strain evidence="2">AH 40177</strain>
    </source>
</reference>
<keyword evidence="3" id="KW-1185">Reference proteome</keyword>